<dbReference type="EMBL" id="GBXM01052342">
    <property type="protein sequence ID" value="JAH56235.1"/>
    <property type="molecule type" value="Transcribed_RNA"/>
</dbReference>
<accession>A0A0E9TTL6</accession>
<proteinExistence type="predicted"/>
<protein>
    <submittedName>
        <fullName evidence="1">Uncharacterized protein</fullName>
    </submittedName>
</protein>
<organism evidence="1">
    <name type="scientific">Anguilla anguilla</name>
    <name type="common">European freshwater eel</name>
    <name type="synonym">Muraena anguilla</name>
    <dbReference type="NCBI Taxonomy" id="7936"/>
    <lineage>
        <taxon>Eukaryota</taxon>
        <taxon>Metazoa</taxon>
        <taxon>Chordata</taxon>
        <taxon>Craniata</taxon>
        <taxon>Vertebrata</taxon>
        <taxon>Euteleostomi</taxon>
        <taxon>Actinopterygii</taxon>
        <taxon>Neopterygii</taxon>
        <taxon>Teleostei</taxon>
        <taxon>Anguilliformes</taxon>
        <taxon>Anguillidae</taxon>
        <taxon>Anguilla</taxon>
    </lineage>
</organism>
<sequence>MLNWLSPDAGTASGK</sequence>
<reference evidence="1" key="1">
    <citation type="submission" date="2014-11" db="EMBL/GenBank/DDBJ databases">
        <authorList>
            <person name="Amaro Gonzalez C."/>
        </authorList>
    </citation>
    <scope>NUCLEOTIDE SEQUENCE</scope>
</reference>
<evidence type="ECO:0000313" key="1">
    <source>
        <dbReference type="EMBL" id="JAH56235.1"/>
    </source>
</evidence>
<reference evidence="1" key="2">
    <citation type="journal article" date="2015" name="Fish Shellfish Immunol.">
        <title>Early steps in the European eel (Anguilla anguilla)-Vibrio vulnificus interaction in the gills: Role of the RtxA13 toxin.</title>
        <authorList>
            <person name="Callol A."/>
            <person name="Pajuelo D."/>
            <person name="Ebbesson L."/>
            <person name="Teles M."/>
            <person name="MacKenzie S."/>
            <person name="Amaro C."/>
        </authorList>
    </citation>
    <scope>NUCLEOTIDE SEQUENCE</scope>
</reference>
<name>A0A0E9TTL6_ANGAN</name>